<comment type="caution">
    <text evidence="1">The sequence shown here is derived from an EMBL/GenBank/DDBJ whole genome shotgun (WGS) entry which is preliminary data.</text>
</comment>
<accession>A0ACC0VFS5</accession>
<organism evidence="1 2">
    <name type="scientific">Peronosclerospora sorghi</name>
    <dbReference type="NCBI Taxonomy" id="230839"/>
    <lineage>
        <taxon>Eukaryota</taxon>
        <taxon>Sar</taxon>
        <taxon>Stramenopiles</taxon>
        <taxon>Oomycota</taxon>
        <taxon>Peronosporomycetes</taxon>
        <taxon>Peronosporales</taxon>
        <taxon>Peronosporaceae</taxon>
        <taxon>Peronosclerospora</taxon>
    </lineage>
</organism>
<proteinExistence type="predicted"/>
<reference evidence="1 2" key="1">
    <citation type="journal article" date="2022" name="bioRxiv">
        <title>The genome of the oomycete Peronosclerospora sorghi, a cosmopolitan pathogen of maize and sorghum, is inflated with dispersed pseudogenes.</title>
        <authorList>
            <person name="Fletcher K."/>
            <person name="Martin F."/>
            <person name="Isakeit T."/>
            <person name="Cavanaugh K."/>
            <person name="Magill C."/>
            <person name="Michelmore R."/>
        </authorList>
    </citation>
    <scope>NUCLEOTIDE SEQUENCE [LARGE SCALE GENOMIC DNA]</scope>
    <source>
        <strain evidence="1">P6</strain>
    </source>
</reference>
<protein>
    <submittedName>
        <fullName evidence="1">Uncharacterized protein</fullName>
    </submittedName>
</protein>
<dbReference type="EMBL" id="CM047588">
    <property type="protein sequence ID" value="KAI9905302.1"/>
    <property type="molecule type" value="Genomic_DNA"/>
</dbReference>
<dbReference type="Proteomes" id="UP001163321">
    <property type="component" value="Chromosome 9"/>
</dbReference>
<name>A0ACC0VFS5_9STRA</name>
<sequence length="133" mass="15171">METSMRTRHSRRMIISFIEWRGEVALHVVGDLPLVMVGQQARKLALVVMQRHSDVTATGEKVVHDEKKLFNEFVGWTTPDGKKPISPRLRFARDHRIDSVFPSRSSLAMRQEYTLTTKKISGGLQLQSFPIPA</sequence>
<evidence type="ECO:0000313" key="2">
    <source>
        <dbReference type="Proteomes" id="UP001163321"/>
    </source>
</evidence>
<evidence type="ECO:0000313" key="1">
    <source>
        <dbReference type="EMBL" id="KAI9905302.1"/>
    </source>
</evidence>
<keyword evidence="2" id="KW-1185">Reference proteome</keyword>
<gene>
    <name evidence="1" type="ORF">PsorP6_014004</name>
</gene>